<proteinExistence type="predicted"/>
<evidence type="ECO:0000313" key="7">
    <source>
        <dbReference type="EMBL" id="MFC4910398.1"/>
    </source>
</evidence>
<dbReference type="InterPro" id="IPR051533">
    <property type="entry name" value="WaaL-like"/>
</dbReference>
<feature type="transmembrane region" description="Helical" evidence="5">
    <location>
        <begin position="102"/>
        <end position="121"/>
    </location>
</feature>
<dbReference type="Proteomes" id="UP001595872">
    <property type="component" value="Unassembled WGS sequence"/>
</dbReference>
<evidence type="ECO:0000256" key="5">
    <source>
        <dbReference type="SAM" id="Phobius"/>
    </source>
</evidence>
<protein>
    <submittedName>
        <fullName evidence="7">O-antigen ligase family protein</fullName>
    </submittedName>
</protein>
<evidence type="ECO:0000259" key="6">
    <source>
        <dbReference type="Pfam" id="PF04932"/>
    </source>
</evidence>
<reference evidence="8" key="1">
    <citation type="journal article" date="2019" name="Int. J. Syst. Evol. Microbiol.">
        <title>The Global Catalogue of Microorganisms (GCM) 10K type strain sequencing project: providing services to taxonomists for standard genome sequencing and annotation.</title>
        <authorList>
            <consortium name="The Broad Institute Genomics Platform"/>
            <consortium name="The Broad Institute Genome Sequencing Center for Infectious Disease"/>
            <person name="Wu L."/>
            <person name="Ma J."/>
        </authorList>
    </citation>
    <scope>NUCLEOTIDE SEQUENCE [LARGE SCALE GENOMIC DNA]</scope>
    <source>
        <strain evidence="8">KLKA75</strain>
    </source>
</reference>
<keyword evidence="4 5" id="KW-0472">Membrane</keyword>
<feature type="domain" description="O-antigen ligase-related" evidence="6">
    <location>
        <begin position="180"/>
        <end position="339"/>
    </location>
</feature>
<feature type="transmembrane region" description="Helical" evidence="5">
    <location>
        <begin position="332"/>
        <end position="353"/>
    </location>
</feature>
<feature type="transmembrane region" description="Helical" evidence="5">
    <location>
        <begin position="77"/>
        <end position="95"/>
    </location>
</feature>
<keyword evidence="3 5" id="KW-1133">Transmembrane helix</keyword>
<dbReference type="RefSeq" id="WP_378258724.1">
    <property type="nucleotide sequence ID" value="NZ_JBHSIT010000007.1"/>
</dbReference>
<accession>A0ABV9U1R2</accession>
<keyword evidence="2 5" id="KW-0812">Transmembrane</keyword>
<dbReference type="PANTHER" id="PTHR37422">
    <property type="entry name" value="TEICHURONIC ACID BIOSYNTHESIS PROTEIN TUAE"/>
    <property type="match status" value="1"/>
</dbReference>
<evidence type="ECO:0000256" key="3">
    <source>
        <dbReference type="ARBA" id="ARBA00022989"/>
    </source>
</evidence>
<sequence>MAAPLRDGPVGSGTHASTGDAASLVLVAVAGALWLRDRPRTRARVPVAVALVLAALVVAAAVSTMCSPDTGTSLVGWVRETQVLVLVPLAVAVSLRDRRDVAVVAGAMIALGAGEAAFGIWQTATRHGASYGGRLVRAVGTFGALDVMAMATVCGIALIMAVSLAVTADGRRRRAALLLVAAVLGAGLLCSLSRGSWIAVTAGVLVVLLRFDARLALRACLCGVAALTVLVGGFGIGSGTVAERTQSIVGAARNPDRSVGDRYALWNTAEAMWQDRPVTGVGVKNFPAFRDAYAPPQLSGASDTDDPVTGYVREPLLSPHDQYLLMLSEQGLLGAGAFLLLVGGVSAGLWRRARPADGHWLLCLGVLTATAVNFLYADMGGPTTVLIGVVLGLAVRHAGPVRTVATADVPDRPERAR</sequence>
<feature type="transmembrane region" description="Helical" evidence="5">
    <location>
        <begin position="215"/>
        <end position="236"/>
    </location>
</feature>
<keyword evidence="8" id="KW-1185">Reference proteome</keyword>
<dbReference type="Pfam" id="PF04932">
    <property type="entry name" value="Wzy_C"/>
    <property type="match status" value="1"/>
</dbReference>
<dbReference type="GO" id="GO:0016874">
    <property type="term" value="F:ligase activity"/>
    <property type="evidence" value="ECO:0007669"/>
    <property type="project" value="UniProtKB-KW"/>
</dbReference>
<feature type="transmembrane region" description="Helical" evidence="5">
    <location>
        <begin position="47"/>
        <end position="65"/>
    </location>
</feature>
<feature type="transmembrane region" description="Helical" evidence="5">
    <location>
        <begin position="141"/>
        <end position="164"/>
    </location>
</feature>
<evidence type="ECO:0000313" key="8">
    <source>
        <dbReference type="Proteomes" id="UP001595872"/>
    </source>
</evidence>
<evidence type="ECO:0000256" key="2">
    <source>
        <dbReference type="ARBA" id="ARBA00022692"/>
    </source>
</evidence>
<name>A0ABV9U1R2_9ACTN</name>
<dbReference type="PANTHER" id="PTHR37422:SF13">
    <property type="entry name" value="LIPOPOLYSACCHARIDE BIOSYNTHESIS PROTEIN PA4999-RELATED"/>
    <property type="match status" value="1"/>
</dbReference>
<organism evidence="7 8">
    <name type="scientific">Actinomadura gamaensis</name>
    <dbReference type="NCBI Taxonomy" id="1763541"/>
    <lineage>
        <taxon>Bacteria</taxon>
        <taxon>Bacillati</taxon>
        <taxon>Actinomycetota</taxon>
        <taxon>Actinomycetes</taxon>
        <taxon>Streptosporangiales</taxon>
        <taxon>Thermomonosporaceae</taxon>
        <taxon>Actinomadura</taxon>
    </lineage>
</organism>
<gene>
    <name evidence="7" type="ORF">ACFPCY_24000</name>
</gene>
<dbReference type="InterPro" id="IPR007016">
    <property type="entry name" value="O-antigen_ligase-rel_domated"/>
</dbReference>
<keyword evidence="7" id="KW-0436">Ligase</keyword>
<dbReference type="EMBL" id="JBHSIT010000007">
    <property type="protein sequence ID" value="MFC4910398.1"/>
    <property type="molecule type" value="Genomic_DNA"/>
</dbReference>
<feature type="transmembrane region" description="Helical" evidence="5">
    <location>
        <begin position="16"/>
        <end position="35"/>
    </location>
</feature>
<comment type="subcellular location">
    <subcellularLocation>
        <location evidence="1">Membrane</location>
        <topology evidence="1">Multi-pass membrane protein</topology>
    </subcellularLocation>
</comment>
<feature type="transmembrane region" description="Helical" evidence="5">
    <location>
        <begin position="176"/>
        <end position="209"/>
    </location>
</feature>
<evidence type="ECO:0000256" key="1">
    <source>
        <dbReference type="ARBA" id="ARBA00004141"/>
    </source>
</evidence>
<comment type="caution">
    <text evidence="7">The sequence shown here is derived from an EMBL/GenBank/DDBJ whole genome shotgun (WGS) entry which is preliminary data.</text>
</comment>
<evidence type="ECO:0000256" key="4">
    <source>
        <dbReference type="ARBA" id="ARBA00023136"/>
    </source>
</evidence>